<dbReference type="InterPro" id="IPR041844">
    <property type="entry name" value="Plantacyanin"/>
</dbReference>
<dbReference type="InterPro" id="IPR003245">
    <property type="entry name" value="Phytocyanin_dom"/>
</dbReference>
<name>A0ABR2CJ92_9ROSI</name>
<feature type="domain" description="Phytocyanin" evidence="2">
    <location>
        <begin position="28"/>
        <end position="123"/>
    </location>
</feature>
<feature type="chain" id="PRO_5046144921" description="Phytocyanin domain-containing protein" evidence="1">
    <location>
        <begin position="28"/>
        <end position="123"/>
    </location>
</feature>
<evidence type="ECO:0000313" key="4">
    <source>
        <dbReference type="Proteomes" id="UP001472677"/>
    </source>
</evidence>
<reference evidence="3 4" key="1">
    <citation type="journal article" date="2024" name="G3 (Bethesda)">
        <title>Genome assembly of Hibiscus sabdariffa L. provides insights into metabolisms of medicinal natural products.</title>
        <authorList>
            <person name="Kim T."/>
        </authorList>
    </citation>
    <scope>NUCLEOTIDE SEQUENCE [LARGE SCALE GENOMIC DNA]</scope>
    <source>
        <strain evidence="3">TK-2024</strain>
        <tissue evidence="3">Old leaves</tissue>
    </source>
</reference>
<dbReference type="CDD" id="cd11013">
    <property type="entry name" value="Plantacyanin"/>
    <property type="match status" value="1"/>
</dbReference>
<evidence type="ECO:0000256" key="1">
    <source>
        <dbReference type="SAM" id="SignalP"/>
    </source>
</evidence>
<sequence>MAQGRGSVMKCMTVMLCLMVCLKTCFAANYTVGDVSGWHLGVSGWPKGKSFKAGDVLEFKYTKFFHDVVVVDKRGYKWCRIPSGAPKFTTGEDRVTLKKGENYFICSFRFHCLFGMKIAVTAE</sequence>
<dbReference type="InterPro" id="IPR039391">
    <property type="entry name" value="Phytocyanin-like"/>
</dbReference>
<dbReference type="Proteomes" id="UP001472677">
    <property type="component" value="Unassembled WGS sequence"/>
</dbReference>
<dbReference type="Gene3D" id="2.60.40.420">
    <property type="entry name" value="Cupredoxins - blue copper proteins"/>
    <property type="match status" value="1"/>
</dbReference>
<dbReference type="PANTHER" id="PTHR33021">
    <property type="entry name" value="BLUE COPPER PROTEIN"/>
    <property type="match status" value="1"/>
</dbReference>
<evidence type="ECO:0000259" key="2">
    <source>
        <dbReference type="PROSITE" id="PS51485"/>
    </source>
</evidence>
<organism evidence="3 4">
    <name type="scientific">Hibiscus sabdariffa</name>
    <name type="common">roselle</name>
    <dbReference type="NCBI Taxonomy" id="183260"/>
    <lineage>
        <taxon>Eukaryota</taxon>
        <taxon>Viridiplantae</taxon>
        <taxon>Streptophyta</taxon>
        <taxon>Embryophyta</taxon>
        <taxon>Tracheophyta</taxon>
        <taxon>Spermatophyta</taxon>
        <taxon>Magnoliopsida</taxon>
        <taxon>eudicotyledons</taxon>
        <taxon>Gunneridae</taxon>
        <taxon>Pentapetalae</taxon>
        <taxon>rosids</taxon>
        <taxon>malvids</taxon>
        <taxon>Malvales</taxon>
        <taxon>Malvaceae</taxon>
        <taxon>Malvoideae</taxon>
        <taxon>Hibiscus</taxon>
    </lineage>
</organism>
<accession>A0ABR2CJ92</accession>
<dbReference type="Pfam" id="PF02298">
    <property type="entry name" value="Cu_bind_like"/>
    <property type="match status" value="1"/>
</dbReference>
<gene>
    <name evidence="3" type="ORF">V6N12_025607</name>
</gene>
<dbReference type="PROSITE" id="PS51485">
    <property type="entry name" value="PHYTOCYANIN"/>
    <property type="match status" value="1"/>
</dbReference>
<proteinExistence type="predicted"/>
<dbReference type="InterPro" id="IPR008972">
    <property type="entry name" value="Cupredoxin"/>
</dbReference>
<protein>
    <recommendedName>
        <fullName evidence="2">Phytocyanin domain-containing protein</fullName>
    </recommendedName>
</protein>
<comment type="caution">
    <text evidence="3">The sequence shown here is derived from an EMBL/GenBank/DDBJ whole genome shotgun (WGS) entry which is preliminary data.</text>
</comment>
<dbReference type="EMBL" id="JBBPBM010000051">
    <property type="protein sequence ID" value="KAK8519574.1"/>
    <property type="molecule type" value="Genomic_DNA"/>
</dbReference>
<keyword evidence="4" id="KW-1185">Reference proteome</keyword>
<dbReference type="SUPFAM" id="SSF49503">
    <property type="entry name" value="Cupredoxins"/>
    <property type="match status" value="1"/>
</dbReference>
<keyword evidence="1" id="KW-0732">Signal</keyword>
<evidence type="ECO:0000313" key="3">
    <source>
        <dbReference type="EMBL" id="KAK8519574.1"/>
    </source>
</evidence>
<dbReference type="PANTHER" id="PTHR33021:SF341">
    <property type="entry name" value="BASIC BLUE PROTEIN-LIKE"/>
    <property type="match status" value="1"/>
</dbReference>
<feature type="signal peptide" evidence="1">
    <location>
        <begin position="1"/>
        <end position="27"/>
    </location>
</feature>